<dbReference type="PANTHER" id="PTHR21015">
    <property type="entry name" value="UDP-N-ACETYLGLUCOSAMINE--N-ACETYLMURAMYL-(PENTAPEPTIDE) PYROPHOSPHORYL-UNDECAPRENOL N-ACETYLGLUCOSAMINE TRANSFERASE 1"/>
    <property type="match status" value="1"/>
</dbReference>
<dbReference type="Proteomes" id="UP000235589">
    <property type="component" value="Chromosome"/>
</dbReference>
<keyword evidence="4 10" id="KW-0808">Transferase</keyword>
<evidence type="ECO:0000313" key="13">
    <source>
        <dbReference type="EMBL" id="AUO19520.1"/>
    </source>
</evidence>
<evidence type="ECO:0000256" key="1">
    <source>
        <dbReference type="ARBA" id="ARBA00022475"/>
    </source>
</evidence>
<dbReference type="GO" id="GO:0005975">
    <property type="term" value="P:carbohydrate metabolic process"/>
    <property type="evidence" value="ECO:0007669"/>
    <property type="project" value="InterPro"/>
</dbReference>
<keyword evidence="14" id="KW-1185">Reference proteome</keyword>
<evidence type="ECO:0000256" key="7">
    <source>
        <dbReference type="ARBA" id="ARBA00023136"/>
    </source>
</evidence>
<dbReference type="OrthoDB" id="9808936at2"/>
<dbReference type="GO" id="GO:0050511">
    <property type="term" value="F:undecaprenyldiphospho-muramoylpentapeptide beta-N-acetylglucosaminyltransferase activity"/>
    <property type="evidence" value="ECO:0007669"/>
    <property type="project" value="UniProtKB-UniRule"/>
</dbReference>
<proteinExistence type="inferred from homology"/>
<dbReference type="RefSeq" id="WP_102365721.1">
    <property type="nucleotide sequence ID" value="NZ_CP020991.1"/>
</dbReference>
<feature type="binding site" evidence="10">
    <location>
        <position position="194"/>
    </location>
    <ligand>
        <name>UDP-N-acetyl-alpha-D-glucosamine</name>
        <dbReference type="ChEBI" id="CHEBI:57705"/>
    </ligand>
</feature>
<evidence type="ECO:0000256" key="3">
    <source>
        <dbReference type="ARBA" id="ARBA00022676"/>
    </source>
</evidence>
<feature type="binding site" evidence="10">
    <location>
        <position position="123"/>
    </location>
    <ligand>
        <name>UDP-N-acetyl-alpha-D-glucosamine</name>
        <dbReference type="ChEBI" id="CHEBI:57705"/>
    </ligand>
</feature>
<dbReference type="InterPro" id="IPR007235">
    <property type="entry name" value="Glyco_trans_28_C"/>
</dbReference>
<feature type="binding site" evidence="10">
    <location>
        <begin position="10"/>
        <end position="12"/>
    </location>
    <ligand>
        <name>UDP-N-acetyl-alpha-D-glucosamine</name>
        <dbReference type="ChEBI" id="CHEBI:57705"/>
    </ligand>
</feature>
<dbReference type="GO" id="GO:0051301">
    <property type="term" value="P:cell division"/>
    <property type="evidence" value="ECO:0007669"/>
    <property type="project" value="UniProtKB-KW"/>
</dbReference>
<dbReference type="HAMAP" id="MF_00033">
    <property type="entry name" value="MurG"/>
    <property type="match status" value="1"/>
</dbReference>
<evidence type="ECO:0000256" key="5">
    <source>
        <dbReference type="ARBA" id="ARBA00022960"/>
    </source>
</evidence>
<dbReference type="EC" id="2.4.1.227" evidence="10"/>
<dbReference type="InterPro" id="IPR004276">
    <property type="entry name" value="GlycoTrans_28_N"/>
</dbReference>
<keyword evidence="8 10" id="KW-0131">Cell cycle</keyword>
<dbReference type="GO" id="GO:0009252">
    <property type="term" value="P:peptidoglycan biosynthetic process"/>
    <property type="evidence" value="ECO:0007669"/>
    <property type="project" value="UniProtKB-UniRule"/>
</dbReference>
<keyword evidence="7 10" id="KW-0472">Membrane</keyword>
<dbReference type="CDD" id="cd03785">
    <property type="entry name" value="GT28_MurG"/>
    <property type="match status" value="1"/>
</dbReference>
<keyword evidence="1 10" id="KW-1003">Cell membrane</keyword>
<keyword evidence="2 10" id="KW-0132">Cell division</keyword>
<dbReference type="GO" id="GO:0051991">
    <property type="term" value="F:UDP-N-acetyl-D-glucosamine:N-acetylmuramoyl-L-alanyl-D-glutamyl-meso-2,6-diaminopimelyl-D-alanyl-D-alanine-diphosphoundecaprenol 4-beta-N-acetylglucosaminlytransferase activity"/>
    <property type="evidence" value="ECO:0007669"/>
    <property type="project" value="RHEA"/>
</dbReference>
<dbReference type="GO" id="GO:0008360">
    <property type="term" value="P:regulation of cell shape"/>
    <property type="evidence" value="ECO:0007669"/>
    <property type="project" value="UniProtKB-KW"/>
</dbReference>
<gene>
    <name evidence="10" type="primary">murG</name>
    <name evidence="13" type="ORF">B9O19_01359</name>
</gene>
<evidence type="ECO:0000256" key="6">
    <source>
        <dbReference type="ARBA" id="ARBA00022984"/>
    </source>
</evidence>
<organism evidence="13 14">
    <name type="scientific">Monoglobus pectinilyticus</name>
    <dbReference type="NCBI Taxonomy" id="1981510"/>
    <lineage>
        <taxon>Bacteria</taxon>
        <taxon>Bacillati</taxon>
        <taxon>Bacillota</taxon>
        <taxon>Clostridia</taxon>
        <taxon>Monoglobales</taxon>
        <taxon>Monoglobaceae</taxon>
        <taxon>Monoglobus</taxon>
    </lineage>
</organism>
<comment type="subcellular location">
    <subcellularLocation>
        <location evidence="10">Cell membrane</location>
        <topology evidence="10">Peripheral membrane protein</topology>
        <orientation evidence="10">Cytoplasmic side</orientation>
    </subcellularLocation>
</comment>
<comment type="similarity">
    <text evidence="10">Belongs to the glycosyltransferase 28 family. MurG subfamily.</text>
</comment>
<evidence type="ECO:0000256" key="9">
    <source>
        <dbReference type="ARBA" id="ARBA00023316"/>
    </source>
</evidence>
<evidence type="ECO:0000259" key="12">
    <source>
        <dbReference type="Pfam" id="PF04101"/>
    </source>
</evidence>
<dbReference type="UniPathway" id="UPA00219"/>
<keyword evidence="3 10" id="KW-0328">Glycosyltransferase</keyword>
<dbReference type="SUPFAM" id="SSF53756">
    <property type="entry name" value="UDP-Glycosyltransferase/glycogen phosphorylase"/>
    <property type="match status" value="1"/>
</dbReference>
<feature type="binding site" evidence="10">
    <location>
        <position position="300"/>
    </location>
    <ligand>
        <name>UDP-N-acetyl-alpha-D-glucosamine</name>
        <dbReference type="ChEBI" id="CHEBI:57705"/>
    </ligand>
</feature>
<name>A0A2K9P2Q6_9FIRM</name>
<evidence type="ECO:0000256" key="4">
    <source>
        <dbReference type="ARBA" id="ARBA00022679"/>
    </source>
</evidence>
<keyword evidence="6 10" id="KW-0573">Peptidoglycan synthesis</keyword>
<protein>
    <recommendedName>
        <fullName evidence="10">UDP-N-acetylglucosamine--N-acetylmuramyl-(pentapeptide) pyrophosphoryl-undecaprenol N-acetylglucosamine transferase</fullName>
        <ecNumber evidence="10">2.4.1.227</ecNumber>
    </recommendedName>
    <alternativeName>
        <fullName evidence="10">Undecaprenyl-PP-MurNAc-pentapeptide-UDPGlcNAc GlcNAc transferase</fullName>
    </alternativeName>
</protein>
<evidence type="ECO:0000256" key="2">
    <source>
        <dbReference type="ARBA" id="ARBA00022618"/>
    </source>
</evidence>
<evidence type="ECO:0000256" key="8">
    <source>
        <dbReference type="ARBA" id="ARBA00023306"/>
    </source>
</evidence>
<keyword evidence="9 10" id="KW-0961">Cell wall biogenesis/degradation</keyword>
<comment type="catalytic activity">
    <reaction evidence="10">
        <text>di-trans,octa-cis-undecaprenyl diphospho-N-acetyl-alpha-D-muramoyl-L-alanyl-D-glutamyl-meso-2,6-diaminopimeloyl-D-alanyl-D-alanine + UDP-N-acetyl-alpha-D-glucosamine = di-trans,octa-cis-undecaprenyl diphospho-[N-acetyl-alpha-D-glucosaminyl-(1-&gt;4)]-N-acetyl-alpha-D-muramoyl-L-alanyl-D-glutamyl-meso-2,6-diaminopimeloyl-D-alanyl-D-alanine + UDP + H(+)</text>
        <dbReference type="Rhea" id="RHEA:31227"/>
        <dbReference type="ChEBI" id="CHEBI:15378"/>
        <dbReference type="ChEBI" id="CHEBI:57705"/>
        <dbReference type="ChEBI" id="CHEBI:58223"/>
        <dbReference type="ChEBI" id="CHEBI:61387"/>
        <dbReference type="ChEBI" id="CHEBI:61388"/>
        <dbReference type="EC" id="2.4.1.227"/>
    </reaction>
</comment>
<sequence length="370" mass="40812">MRILFAGGGTAGHINPAVAIANYIADKESSQIAFVGVEEGLEAELIPRLGYDLSLIKIHGFERKLNFQNFKNLFELPKSIHDSKKIIKKFNPDIVIGTGGYVAGPVLFAAAKLGIPTLIHESNAYPGVTTKILSKYVDTVALGSKAAEPYIKSAKHIIYSGNPVRPSILSTSEFEARRVLKLDERPFIVFFGGSMGAKDFNKTVVDWISGVIKDNKYQIMMGTGKYFQYDDVINRFENNGIDLKKYRSVRVSEYIYDMNIVMSAADLVVCRAGASTLSELTALGKPSILVPSPYVTANHQEHNARAIEKEGGARVILENEFTAEVLNKNIESLVSSKEKLKNMRRAAKSVGTTAATEEIYREAKRLLKNN</sequence>
<accession>A0A2K9P2Q6</accession>
<evidence type="ECO:0000259" key="11">
    <source>
        <dbReference type="Pfam" id="PF03033"/>
    </source>
</evidence>
<feature type="binding site" evidence="10">
    <location>
        <position position="255"/>
    </location>
    <ligand>
        <name>UDP-N-acetyl-alpha-D-glucosamine</name>
        <dbReference type="ChEBI" id="CHEBI:57705"/>
    </ligand>
</feature>
<dbReference type="Pfam" id="PF04101">
    <property type="entry name" value="Glyco_tran_28_C"/>
    <property type="match status" value="1"/>
</dbReference>
<dbReference type="InterPro" id="IPR006009">
    <property type="entry name" value="GlcNAc_MurG"/>
</dbReference>
<feature type="domain" description="Glycosyltransferase family 28 N-terminal" evidence="11">
    <location>
        <begin position="3"/>
        <end position="141"/>
    </location>
</feature>
<dbReference type="AlphaFoldDB" id="A0A2K9P2Q6"/>
<feature type="domain" description="Glycosyl transferase family 28 C-terminal" evidence="12">
    <location>
        <begin position="188"/>
        <end position="352"/>
    </location>
</feature>
<reference evidence="13 14" key="1">
    <citation type="submission" date="2017-04" db="EMBL/GenBank/DDBJ databases">
        <title>Monoglobus pectinilyticus 14 draft genome.</title>
        <authorList>
            <person name="Kim C."/>
            <person name="Rosendale D.I."/>
            <person name="Kelly W.J."/>
            <person name="Tannock G.W."/>
            <person name="Patchett M.L."/>
            <person name="Jordens J.Z."/>
        </authorList>
    </citation>
    <scope>NUCLEOTIDE SEQUENCE [LARGE SCALE GENOMIC DNA]</scope>
    <source>
        <strain evidence="13 14">14</strain>
    </source>
</reference>
<keyword evidence="5 10" id="KW-0133">Cell shape</keyword>
<dbReference type="GO" id="GO:0005886">
    <property type="term" value="C:plasma membrane"/>
    <property type="evidence" value="ECO:0007669"/>
    <property type="project" value="UniProtKB-SubCell"/>
</dbReference>
<dbReference type="NCBIfam" id="TIGR01133">
    <property type="entry name" value="murG"/>
    <property type="match status" value="1"/>
</dbReference>
<dbReference type="EMBL" id="CP020991">
    <property type="protein sequence ID" value="AUO19520.1"/>
    <property type="molecule type" value="Genomic_DNA"/>
</dbReference>
<dbReference type="GeneID" id="98062758"/>
<evidence type="ECO:0000313" key="14">
    <source>
        <dbReference type="Proteomes" id="UP000235589"/>
    </source>
</evidence>
<dbReference type="KEGG" id="mpec:B9O19_01359"/>
<evidence type="ECO:0000256" key="10">
    <source>
        <dbReference type="HAMAP-Rule" id="MF_00033"/>
    </source>
</evidence>
<dbReference type="GO" id="GO:0071555">
    <property type="term" value="P:cell wall organization"/>
    <property type="evidence" value="ECO:0007669"/>
    <property type="project" value="UniProtKB-KW"/>
</dbReference>
<comment type="function">
    <text evidence="10">Cell wall formation. Catalyzes the transfer of a GlcNAc subunit on undecaprenyl-pyrophosphoryl-MurNAc-pentapeptide (lipid intermediate I) to form undecaprenyl-pyrophosphoryl-MurNAc-(pentapeptide)GlcNAc (lipid intermediate II).</text>
</comment>
<feature type="binding site" evidence="10">
    <location>
        <position position="165"/>
    </location>
    <ligand>
        <name>UDP-N-acetyl-alpha-D-glucosamine</name>
        <dbReference type="ChEBI" id="CHEBI:57705"/>
    </ligand>
</feature>
<dbReference type="Gene3D" id="3.40.50.2000">
    <property type="entry name" value="Glycogen Phosphorylase B"/>
    <property type="match status" value="2"/>
</dbReference>
<comment type="pathway">
    <text evidence="10">Cell wall biogenesis; peptidoglycan biosynthesis.</text>
</comment>
<comment type="caution">
    <text evidence="10">Lacks conserved residue(s) required for the propagation of feature annotation.</text>
</comment>
<dbReference type="Pfam" id="PF03033">
    <property type="entry name" value="Glyco_transf_28"/>
    <property type="match status" value="1"/>
</dbReference>
<dbReference type="PANTHER" id="PTHR21015:SF22">
    <property type="entry name" value="GLYCOSYLTRANSFERASE"/>
    <property type="match status" value="1"/>
</dbReference>